<dbReference type="AlphaFoldDB" id="A0AAV9UGD8"/>
<dbReference type="EMBL" id="JAVHNQ010000008">
    <property type="protein sequence ID" value="KAK6340737.1"/>
    <property type="molecule type" value="Genomic_DNA"/>
</dbReference>
<proteinExistence type="predicted"/>
<comment type="caution">
    <text evidence="2">The sequence shown here is derived from an EMBL/GenBank/DDBJ whole genome shotgun (WGS) entry which is preliminary data.</text>
</comment>
<sequence>MTDFLHLDETQAPERRKHLISPPTPHRLSLAIPDEYLKDYIGILEPRVSSVKDEERRLFFDTLQEWRDRGGCSIDSWAMGITPAGGIISLSIPEGDPAKLLAITPLYAWLYLQDDWDEGDLTLREGTSRSKEEKNHRIILNQMKSKIAINMMLSNDKTLLKVIEGWERWDADHFLATQFGLPESQTLEDQISQEMNQMGTRQQFRAALYCLDISLTPEQREAFDPVIQTMFKACTLANDIYSFNKEWISNATVHKGQRLPRNTMVWILRNHNVTVREARHIAQQKYRELEERYIAARDQILEECQGTGPGGTKYGTFAQAAELLTLLHHHMAGHIVFCTTVPRYINIDTEHQFFPKPDYKIADLLHVIALDEQLNETKDHDHGSSGSQTNDGSLATLKTQETSTSPTADKGDCYANSGAVNGSSTTAPWLTTHPKLPDEIPSAASQYIQSLFGKKIRRAMVQALDVWYRVPEERMALIFDIVNTLHSSSLM</sequence>
<protein>
    <submittedName>
        <fullName evidence="2">Uncharacterized protein</fullName>
    </submittedName>
</protein>
<dbReference type="Gene3D" id="1.10.600.10">
    <property type="entry name" value="Farnesyl Diphosphate Synthase"/>
    <property type="match status" value="1"/>
</dbReference>
<dbReference type="Pfam" id="PF19086">
    <property type="entry name" value="Terpene_syn_C_2"/>
    <property type="match status" value="1"/>
</dbReference>
<name>A0AAV9UGD8_9PEZI</name>
<evidence type="ECO:0000256" key="1">
    <source>
        <dbReference type="SAM" id="Coils"/>
    </source>
</evidence>
<keyword evidence="1" id="KW-0175">Coiled coil</keyword>
<organism evidence="2 3">
    <name type="scientific">Orbilia brochopaga</name>
    <dbReference type="NCBI Taxonomy" id="3140254"/>
    <lineage>
        <taxon>Eukaryota</taxon>
        <taxon>Fungi</taxon>
        <taxon>Dikarya</taxon>
        <taxon>Ascomycota</taxon>
        <taxon>Pezizomycotina</taxon>
        <taxon>Orbiliomycetes</taxon>
        <taxon>Orbiliales</taxon>
        <taxon>Orbiliaceae</taxon>
        <taxon>Orbilia</taxon>
    </lineage>
</organism>
<feature type="coiled-coil region" evidence="1">
    <location>
        <begin position="272"/>
        <end position="299"/>
    </location>
</feature>
<accession>A0AAV9UGD8</accession>
<dbReference type="SUPFAM" id="SSF48576">
    <property type="entry name" value="Terpenoid synthases"/>
    <property type="match status" value="1"/>
</dbReference>
<dbReference type="InterPro" id="IPR008949">
    <property type="entry name" value="Isoprenoid_synthase_dom_sf"/>
</dbReference>
<gene>
    <name evidence="2" type="ORF">TWF696_009061</name>
</gene>
<reference evidence="2 3" key="1">
    <citation type="submission" date="2019-10" db="EMBL/GenBank/DDBJ databases">
        <authorList>
            <person name="Palmer J.M."/>
        </authorList>
    </citation>
    <scope>NUCLEOTIDE SEQUENCE [LARGE SCALE GENOMIC DNA]</scope>
    <source>
        <strain evidence="2 3">TWF696</strain>
    </source>
</reference>
<evidence type="ECO:0000313" key="3">
    <source>
        <dbReference type="Proteomes" id="UP001375240"/>
    </source>
</evidence>
<dbReference type="Proteomes" id="UP001375240">
    <property type="component" value="Unassembled WGS sequence"/>
</dbReference>
<evidence type="ECO:0000313" key="2">
    <source>
        <dbReference type="EMBL" id="KAK6340737.1"/>
    </source>
</evidence>
<keyword evidence="3" id="KW-1185">Reference proteome</keyword>